<organism evidence="2 3">
    <name type="scientific">[Clostridium] citroniae WAL-17108</name>
    <dbReference type="NCBI Taxonomy" id="742733"/>
    <lineage>
        <taxon>Bacteria</taxon>
        <taxon>Bacillati</taxon>
        <taxon>Bacillota</taxon>
        <taxon>Clostridia</taxon>
        <taxon>Lachnospirales</taxon>
        <taxon>Lachnospiraceae</taxon>
        <taxon>Enterocloster</taxon>
    </lineage>
</organism>
<dbReference type="AlphaFoldDB" id="G5HPY0"/>
<evidence type="ECO:0000313" key="2">
    <source>
        <dbReference type="EMBL" id="EHE96560.1"/>
    </source>
</evidence>
<name>G5HPY0_9FIRM</name>
<feature type="domain" description="Uroporphyrinogen decarboxylase (URO-D)" evidence="1">
    <location>
        <begin position="29"/>
        <end position="316"/>
    </location>
</feature>
<dbReference type="InterPro" id="IPR000257">
    <property type="entry name" value="Uroporphyrinogen_deCOase"/>
</dbReference>
<dbReference type="Proteomes" id="UP000003763">
    <property type="component" value="Unassembled WGS sequence"/>
</dbReference>
<reference evidence="2 3" key="1">
    <citation type="submission" date="2011-08" db="EMBL/GenBank/DDBJ databases">
        <title>The Genome Sequence of Clostridium citroniae WAL-17108.</title>
        <authorList>
            <consortium name="The Broad Institute Genome Sequencing Platform"/>
            <person name="Earl A."/>
            <person name="Ward D."/>
            <person name="Feldgarden M."/>
            <person name="Gevers D."/>
            <person name="Finegold S.M."/>
            <person name="Summanen P.H."/>
            <person name="Molitoris D.R."/>
            <person name="Vaisanen M.L."/>
            <person name="Daigneault M."/>
            <person name="Allen-Vercoe E."/>
            <person name="Young S.K."/>
            <person name="Zeng Q."/>
            <person name="Gargeya S."/>
            <person name="Fitzgerald M."/>
            <person name="Haas B."/>
            <person name="Abouelleil A."/>
            <person name="Alvarado L."/>
            <person name="Arachchi H.M."/>
            <person name="Berlin A."/>
            <person name="Brown A."/>
            <person name="Chapman S.B."/>
            <person name="Chen Z."/>
            <person name="Dunbar C."/>
            <person name="Freedman E."/>
            <person name="Gearin G."/>
            <person name="Gellesch M."/>
            <person name="Goldberg J."/>
            <person name="Griggs A."/>
            <person name="Gujja S."/>
            <person name="Heiman D."/>
            <person name="Howarth C."/>
            <person name="Larson L."/>
            <person name="Lui A."/>
            <person name="MacDonald P.J.P."/>
            <person name="Montmayeur A."/>
            <person name="Murphy C."/>
            <person name="Neiman D."/>
            <person name="Pearson M."/>
            <person name="Priest M."/>
            <person name="Roberts A."/>
            <person name="Saif S."/>
            <person name="Shea T."/>
            <person name="Shenoy N."/>
            <person name="Sisk P."/>
            <person name="Stolte C."/>
            <person name="Sykes S."/>
            <person name="Wortman J."/>
            <person name="Nusbaum C."/>
            <person name="Birren B."/>
        </authorList>
    </citation>
    <scope>NUCLEOTIDE SEQUENCE [LARGE SCALE GENOMIC DNA]</scope>
    <source>
        <strain evidence="2 3">WAL-17108</strain>
    </source>
</reference>
<dbReference type="SUPFAM" id="SSF51726">
    <property type="entry name" value="UROD/MetE-like"/>
    <property type="match status" value="1"/>
</dbReference>
<evidence type="ECO:0000259" key="1">
    <source>
        <dbReference type="Pfam" id="PF01208"/>
    </source>
</evidence>
<dbReference type="Pfam" id="PF01208">
    <property type="entry name" value="URO-D"/>
    <property type="match status" value="1"/>
</dbReference>
<dbReference type="HOGENOM" id="CLU_040933_1_0_9"/>
<dbReference type="PANTHER" id="PTHR47099">
    <property type="entry name" value="METHYLCOBAMIDE:COM METHYLTRANSFERASE MTBA"/>
    <property type="match status" value="1"/>
</dbReference>
<dbReference type="Gene3D" id="3.20.20.210">
    <property type="match status" value="1"/>
</dbReference>
<dbReference type="GO" id="GO:0006779">
    <property type="term" value="P:porphyrin-containing compound biosynthetic process"/>
    <property type="evidence" value="ECO:0007669"/>
    <property type="project" value="InterPro"/>
</dbReference>
<evidence type="ECO:0000313" key="3">
    <source>
        <dbReference type="Proteomes" id="UP000003763"/>
    </source>
</evidence>
<dbReference type="RefSeq" id="WP_007867662.1">
    <property type="nucleotide sequence ID" value="NZ_JH376427.1"/>
</dbReference>
<gene>
    <name evidence="2" type="ORF">HMPREF9469_04642</name>
</gene>
<sequence length="335" mass="38102">MDKMTKVERVKAALNIQDVDRIPLSIWFHMPDVDQDPVGFAEKTIALTRRYDFDFIKMMPFGNYVAQDYGLSVTFFCTETKPALERKFAINTPEDWKRIEPLPAHYGTYGKQVQFTSQLRRQLGGEDIPYIQTIFSPLTTAYKLAGPRLLEDMVQYPREVHQALRAIAETTRNFCKANIEEGVAGFFFATKCASYDIMTKEQYAEFGIPYDMDVFSSFVDETYFNVLHIHGENSMFERLISYPANCINWHDRWVSPTMAEARKLTKKCLLGGINEQKFKEELGVGGIERHLSEAIQSAGRNGLMLGPGCVAKLPVPDSHFMEARAAVNRLSGVFG</sequence>
<comment type="caution">
    <text evidence="2">The sequence shown here is derived from an EMBL/GenBank/DDBJ whole genome shotgun (WGS) entry which is preliminary data.</text>
</comment>
<accession>G5HPY0</accession>
<dbReference type="GO" id="GO:0004853">
    <property type="term" value="F:uroporphyrinogen decarboxylase activity"/>
    <property type="evidence" value="ECO:0007669"/>
    <property type="project" value="InterPro"/>
</dbReference>
<proteinExistence type="predicted"/>
<protein>
    <recommendedName>
        <fullName evidence="1">Uroporphyrinogen decarboxylase (URO-D) domain-containing protein</fullName>
    </recommendedName>
</protein>
<dbReference type="EMBL" id="ADLJ01000038">
    <property type="protein sequence ID" value="EHE96560.1"/>
    <property type="molecule type" value="Genomic_DNA"/>
</dbReference>
<dbReference type="PATRIC" id="fig|742733.3.peg.4802"/>
<dbReference type="PANTHER" id="PTHR47099:SF1">
    <property type="entry name" value="METHYLCOBAMIDE:COM METHYLTRANSFERASE MTBA"/>
    <property type="match status" value="1"/>
</dbReference>
<dbReference type="InterPro" id="IPR038071">
    <property type="entry name" value="UROD/MetE-like_sf"/>
</dbReference>
<dbReference type="InterPro" id="IPR052024">
    <property type="entry name" value="Methanogen_methyltrans"/>
</dbReference>
<dbReference type="eggNOG" id="COG0407">
    <property type="taxonomic scope" value="Bacteria"/>
</dbReference>